<comment type="caution">
    <text evidence="9">The sequence shown here is derived from an EMBL/GenBank/DDBJ whole genome shotgun (WGS) entry which is preliminary data.</text>
</comment>
<feature type="transmembrane region" description="Helical" evidence="7">
    <location>
        <begin position="6"/>
        <end position="25"/>
    </location>
</feature>
<evidence type="ECO:0000256" key="5">
    <source>
        <dbReference type="ARBA" id="ARBA00023136"/>
    </source>
</evidence>
<dbReference type="GO" id="GO:0005886">
    <property type="term" value="C:plasma membrane"/>
    <property type="evidence" value="ECO:0007669"/>
    <property type="project" value="UniProtKB-SubCell"/>
</dbReference>
<evidence type="ECO:0000256" key="7">
    <source>
        <dbReference type="SAM" id="Phobius"/>
    </source>
</evidence>
<dbReference type="OrthoDB" id="1001678at2"/>
<dbReference type="InterPro" id="IPR002898">
    <property type="entry name" value="MotA_ExbB_proton_chnl"/>
</dbReference>
<keyword evidence="10" id="KW-1185">Reference proteome</keyword>
<gene>
    <name evidence="9" type="ORF">E4S40_10885</name>
</gene>
<feature type="domain" description="MotA/TolQ/ExbB proton channel" evidence="8">
    <location>
        <begin position="34"/>
        <end position="89"/>
    </location>
</feature>
<name>A0A4Y9QQN4_9BACT</name>
<sequence>MIDLFFAGGPIIMSILTLQLIAVVVSAFKFPEWTKELGIFALATGILGQVIGLYGMFEGIESFGGNINQAMIAGGLKYSTISTIYGLLIFMGSLVIRVIQKPRFV</sequence>
<evidence type="ECO:0000256" key="2">
    <source>
        <dbReference type="ARBA" id="ARBA00022475"/>
    </source>
</evidence>
<feature type="transmembrane region" description="Helical" evidence="7">
    <location>
        <begin position="37"/>
        <end position="57"/>
    </location>
</feature>
<comment type="subcellular location">
    <subcellularLocation>
        <location evidence="1">Cell membrane</location>
        <topology evidence="1">Multi-pass membrane protein</topology>
    </subcellularLocation>
    <subcellularLocation>
        <location evidence="6">Membrane</location>
        <topology evidence="6">Multi-pass membrane protein</topology>
    </subcellularLocation>
</comment>
<accession>A0A4Y9QQN4</accession>
<reference evidence="9 10" key="1">
    <citation type="submission" date="2019-03" db="EMBL/GenBank/DDBJ databases">
        <title>Algoriphagus sp. nov, a new strain isolated from root system soil of mangrove plant Kandelia.</title>
        <authorList>
            <person name="Yin Q."/>
            <person name="Wang K."/>
            <person name="Song Z."/>
        </authorList>
    </citation>
    <scope>NUCLEOTIDE SEQUENCE [LARGE SCALE GENOMIC DNA]</scope>
    <source>
        <strain evidence="9 10">XY-J91</strain>
    </source>
</reference>
<feature type="transmembrane region" description="Helical" evidence="7">
    <location>
        <begin position="77"/>
        <end position="99"/>
    </location>
</feature>
<dbReference type="GO" id="GO:0015031">
    <property type="term" value="P:protein transport"/>
    <property type="evidence" value="ECO:0007669"/>
    <property type="project" value="UniProtKB-KW"/>
</dbReference>
<keyword evidence="6" id="KW-0653">Protein transport</keyword>
<dbReference type="EMBL" id="SPSB01000003">
    <property type="protein sequence ID" value="TFV94517.1"/>
    <property type="molecule type" value="Genomic_DNA"/>
</dbReference>
<evidence type="ECO:0000256" key="1">
    <source>
        <dbReference type="ARBA" id="ARBA00004651"/>
    </source>
</evidence>
<dbReference type="AlphaFoldDB" id="A0A4Y9QQN4"/>
<proteinExistence type="inferred from homology"/>
<keyword evidence="5 7" id="KW-0472">Membrane</keyword>
<evidence type="ECO:0000259" key="8">
    <source>
        <dbReference type="Pfam" id="PF01618"/>
    </source>
</evidence>
<evidence type="ECO:0000313" key="9">
    <source>
        <dbReference type="EMBL" id="TFV94517.1"/>
    </source>
</evidence>
<dbReference type="Proteomes" id="UP000297647">
    <property type="component" value="Unassembled WGS sequence"/>
</dbReference>
<dbReference type="RefSeq" id="WP_135073923.1">
    <property type="nucleotide sequence ID" value="NZ_SPSB01000003.1"/>
</dbReference>
<keyword evidence="3 7" id="KW-0812">Transmembrane</keyword>
<dbReference type="Pfam" id="PF01618">
    <property type="entry name" value="MotA_ExbB"/>
    <property type="match status" value="1"/>
</dbReference>
<evidence type="ECO:0000256" key="3">
    <source>
        <dbReference type="ARBA" id="ARBA00022692"/>
    </source>
</evidence>
<evidence type="ECO:0000313" key="10">
    <source>
        <dbReference type="Proteomes" id="UP000297647"/>
    </source>
</evidence>
<comment type="similarity">
    <text evidence="6">Belongs to the exbB/tolQ family.</text>
</comment>
<protein>
    <recommendedName>
        <fullName evidence="8">MotA/TolQ/ExbB proton channel domain-containing protein</fullName>
    </recommendedName>
</protein>
<evidence type="ECO:0000256" key="6">
    <source>
        <dbReference type="RuleBase" id="RU004057"/>
    </source>
</evidence>
<keyword evidence="4 7" id="KW-1133">Transmembrane helix</keyword>
<organism evidence="9 10">
    <name type="scientific">Algoriphagus kandeliae</name>
    <dbReference type="NCBI Taxonomy" id="2562278"/>
    <lineage>
        <taxon>Bacteria</taxon>
        <taxon>Pseudomonadati</taxon>
        <taxon>Bacteroidota</taxon>
        <taxon>Cytophagia</taxon>
        <taxon>Cytophagales</taxon>
        <taxon>Cyclobacteriaceae</taxon>
        <taxon>Algoriphagus</taxon>
    </lineage>
</organism>
<keyword evidence="6" id="KW-0813">Transport</keyword>
<evidence type="ECO:0000256" key="4">
    <source>
        <dbReference type="ARBA" id="ARBA00022989"/>
    </source>
</evidence>
<keyword evidence="2" id="KW-1003">Cell membrane</keyword>